<comment type="similarity">
    <text evidence="1 4">Belongs to the 5-formyltetrahydrofolate cyclo-ligase family.</text>
</comment>
<dbReference type="RefSeq" id="WP_377390027.1">
    <property type="nucleotide sequence ID" value="NZ_JBHSAN010000019.1"/>
</dbReference>
<dbReference type="PANTHER" id="PTHR23407:SF1">
    <property type="entry name" value="5-FORMYLTETRAHYDROFOLATE CYCLO-LIGASE"/>
    <property type="match status" value="1"/>
</dbReference>
<proteinExistence type="inferred from homology"/>
<reference evidence="6" key="1">
    <citation type="journal article" date="2019" name="Int. J. Syst. Evol. Microbiol.">
        <title>The Global Catalogue of Microorganisms (GCM) 10K type strain sequencing project: providing services to taxonomists for standard genome sequencing and annotation.</title>
        <authorList>
            <consortium name="The Broad Institute Genomics Platform"/>
            <consortium name="The Broad Institute Genome Sequencing Center for Infectious Disease"/>
            <person name="Wu L."/>
            <person name="Ma J."/>
        </authorList>
    </citation>
    <scope>NUCLEOTIDE SEQUENCE [LARGE SCALE GENOMIC DNA]</scope>
    <source>
        <strain evidence="6">IBRC-M 10906</strain>
    </source>
</reference>
<evidence type="ECO:0000256" key="2">
    <source>
        <dbReference type="ARBA" id="ARBA00022741"/>
    </source>
</evidence>
<dbReference type="InterPro" id="IPR024185">
    <property type="entry name" value="FTHF_cligase-like_sf"/>
</dbReference>
<dbReference type="InterPro" id="IPR037171">
    <property type="entry name" value="NagB/RpiA_transferase-like"/>
</dbReference>
<evidence type="ECO:0000256" key="1">
    <source>
        <dbReference type="ARBA" id="ARBA00010638"/>
    </source>
</evidence>
<comment type="caution">
    <text evidence="5">The sequence shown here is derived from an EMBL/GenBank/DDBJ whole genome shotgun (WGS) entry which is preliminary data.</text>
</comment>
<dbReference type="Proteomes" id="UP001597478">
    <property type="component" value="Unassembled WGS sequence"/>
</dbReference>
<keyword evidence="4" id="KW-0460">Magnesium</keyword>
<gene>
    <name evidence="5" type="ORF">ACFS2C_22510</name>
</gene>
<dbReference type="Pfam" id="PF01812">
    <property type="entry name" value="5-FTHF_cyc-lig"/>
    <property type="match status" value="1"/>
</dbReference>
<comment type="cofactor">
    <cofactor evidence="4">
        <name>Mg(2+)</name>
        <dbReference type="ChEBI" id="CHEBI:18420"/>
    </cofactor>
</comment>
<accession>A0ABW5WEJ2</accession>
<organism evidence="5 6">
    <name type="scientific">Prauserella oleivorans</name>
    <dbReference type="NCBI Taxonomy" id="1478153"/>
    <lineage>
        <taxon>Bacteria</taxon>
        <taxon>Bacillati</taxon>
        <taxon>Actinomycetota</taxon>
        <taxon>Actinomycetes</taxon>
        <taxon>Pseudonocardiales</taxon>
        <taxon>Pseudonocardiaceae</taxon>
        <taxon>Prauserella</taxon>
    </lineage>
</organism>
<keyword evidence="4" id="KW-0479">Metal-binding</keyword>
<evidence type="ECO:0000256" key="3">
    <source>
        <dbReference type="ARBA" id="ARBA00022840"/>
    </source>
</evidence>
<protein>
    <recommendedName>
        <fullName evidence="4">5-formyltetrahydrofolate cyclo-ligase</fullName>
        <ecNumber evidence="4">6.3.3.2</ecNumber>
    </recommendedName>
</protein>
<keyword evidence="5" id="KW-0436">Ligase</keyword>
<dbReference type="PIRSF" id="PIRSF006806">
    <property type="entry name" value="FTHF_cligase"/>
    <property type="match status" value="1"/>
</dbReference>
<evidence type="ECO:0000313" key="6">
    <source>
        <dbReference type="Proteomes" id="UP001597478"/>
    </source>
</evidence>
<dbReference type="EC" id="6.3.3.2" evidence="4"/>
<dbReference type="NCBIfam" id="TIGR02727">
    <property type="entry name" value="MTHFS_bact"/>
    <property type="match status" value="1"/>
</dbReference>
<keyword evidence="3 4" id="KW-0067">ATP-binding</keyword>
<keyword evidence="2 4" id="KW-0547">Nucleotide-binding</keyword>
<name>A0ABW5WEJ2_9PSEU</name>
<evidence type="ECO:0000256" key="4">
    <source>
        <dbReference type="RuleBase" id="RU361279"/>
    </source>
</evidence>
<dbReference type="EMBL" id="JBHUOF010000042">
    <property type="protein sequence ID" value="MFD2802164.1"/>
    <property type="molecule type" value="Genomic_DNA"/>
</dbReference>
<evidence type="ECO:0000313" key="5">
    <source>
        <dbReference type="EMBL" id="MFD2802164.1"/>
    </source>
</evidence>
<keyword evidence="6" id="KW-1185">Reference proteome</keyword>
<dbReference type="SUPFAM" id="SSF100950">
    <property type="entry name" value="NagB/RpiA/CoA transferase-like"/>
    <property type="match status" value="1"/>
</dbReference>
<dbReference type="PANTHER" id="PTHR23407">
    <property type="entry name" value="ATPASE INHIBITOR/5-FORMYLTETRAHYDROFOLATE CYCLO-LIGASE"/>
    <property type="match status" value="1"/>
</dbReference>
<dbReference type="InterPro" id="IPR002698">
    <property type="entry name" value="FTHF_cligase"/>
</dbReference>
<comment type="catalytic activity">
    <reaction evidence="4">
        <text>(6S)-5-formyl-5,6,7,8-tetrahydrofolate + ATP = (6R)-5,10-methenyltetrahydrofolate + ADP + phosphate</text>
        <dbReference type="Rhea" id="RHEA:10488"/>
        <dbReference type="ChEBI" id="CHEBI:30616"/>
        <dbReference type="ChEBI" id="CHEBI:43474"/>
        <dbReference type="ChEBI" id="CHEBI:57455"/>
        <dbReference type="ChEBI" id="CHEBI:57457"/>
        <dbReference type="ChEBI" id="CHEBI:456216"/>
        <dbReference type="EC" id="6.3.3.2"/>
    </reaction>
</comment>
<sequence length="209" mass="21910">MPDEDAREVGEAQELSKAQWRARITAGRAAISAQQRVAEAGALAHAVRKLAAAGLSTACCYVPFGSEPGSIVLLDVLRDAGARVLLPVVPDAPGPLDWAEYAGTSGLVPGRFRGVLEPGGPRLGTRAIGEADVVLLPALAVDRQGVRLGRGAGYYDRSLVFAAPDTRLVAVIRDTELVDRLPAESHDVRMTGVLTPGRGLVELPDAHPV</sequence>
<dbReference type="Gene3D" id="3.40.50.10420">
    <property type="entry name" value="NagB/RpiA/CoA transferase-like"/>
    <property type="match status" value="1"/>
</dbReference>
<dbReference type="GO" id="GO:0030272">
    <property type="term" value="F:5-formyltetrahydrofolate cyclo-ligase activity"/>
    <property type="evidence" value="ECO:0007669"/>
    <property type="project" value="UniProtKB-EC"/>
</dbReference>